<sequence length="188" mass="21679">MMKKLIVFSMVAVATIVMSACGNKQGTNDYVYASSTDTTAFDKHSQEYISQRIDTIYSYKNDSLCCSLSFLKLDSEAQELSEKDGTIYRDFDHWVMGQDIDPEWRYELDQVNSISDSAATVTLTIHNYADQKVILDLVFERDDWYVDNFHSFYEGSDYDEDGNTIPDTDGIKELDERAEILKYIDKQQ</sequence>
<keyword evidence="1" id="KW-0732">Signal</keyword>
<dbReference type="Proteomes" id="UP000236735">
    <property type="component" value="Unassembled WGS sequence"/>
</dbReference>
<dbReference type="RefSeq" id="WP_181020792.1">
    <property type="nucleotide sequence ID" value="NZ_FNUV01000004.1"/>
</dbReference>
<dbReference type="AlphaFoldDB" id="A0A1H5V0J0"/>
<name>A0A1H5V0J0_XYLRU</name>
<organism evidence="2 3">
    <name type="scientific">Xylanibacter ruminicola</name>
    <name type="common">Prevotella ruminicola</name>
    <dbReference type="NCBI Taxonomy" id="839"/>
    <lineage>
        <taxon>Bacteria</taxon>
        <taxon>Pseudomonadati</taxon>
        <taxon>Bacteroidota</taxon>
        <taxon>Bacteroidia</taxon>
        <taxon>Bacteroidales</taxon>
        <taxon>Prevotellaceae</taxon>
        <taxon>Xylanibacter</taxon>
    </lineage>
</organism>
<protein>
    <recommendedName>
        <fullName evidence="4">DUF3828 domain-containing protein</fullName>
    </recommendedName>
</protein>
<evidence type="ECO:0008006" key="4">
    <source>
        <dbReference type="Google" id="ProtNLM"/>
    </source>
</evidence>
<reference evidence="2 3" key="1">
    <citation type="submission" date="2016-10" db="EMBL/GenBank/DDBJ databases">
        <authorList>
            <person name="de Groot N.N."/>
        </authorList>
    </citation>
    <scope>NUCLEOTIDE SEQUENCE [LARGE SCALE GENOMIC DNA]</scope>
    <source>
        <strain evidence="2 3">AR32</strain>
    </source>
</reference>
<feature type="signal peptide" evidence="1">
    <location>
        <begin position="1"/>
        <end position="19"/>
    </location>
</feature>
<evidence type="ECO:0000256" key="1">
    <source>
        <dbReference type="SAM" id="SignalP"/>
    </source>
</evidence>
<proteinExistence type="predicted"/>
<gene>
    <name evidence="2" type="ORF">SAMN05216354_1663</name>
</gene>
<dbReference type="EMBL" id="FNUV01000004">
    <property type="protein sequence ID" value="SEF80736.1"/>
    <property type="molecule type" value="Genomic_DNA"/>
</dbReference>
<evidence type="ECO:0000313" key="2">
    <source>
        <dbReference type="EMBL" id="SEF80736.1"/>
    </source>
</evidence>
<dbReference type="PROSITE" id="PS51257">
    <property type="entry name" value="PROKAR_LIPOPROTEIN"/>
    <property type="match status" value="1"/>
</dbReference>
<evidence type="ECO:0000313" key="3">
    <source>
        <dbReference type="Proteomes" id="UP000236735"/>
    </source>
</evidence>
<feature type="chain" id="PRO_5009286785" description="DUF3828 domain-containing protein" evidence="1">
    <location>
        <begin position="20"/>
        <end position="188"/>
    </location>
</feature>
<accession>A0A1H5V0J0</accession>